<dbReference type="EMBL" id="FOBO01000031">
    <property type="protein sequence ID" value="SEN79562.1"/>
    <property type="molecule type" value="Genomic_DNA"/>
</dbReference>
<evidence type="ECO:0000256" key="1">
    <source>
        <dbReference type="SAM" id="MobiDB-lite"/>
    </source>
</evidence>
<feature type="compositionally biased region" description="Basic and acidic residues" evidence="1">
    <location>
        <begin position="8"/>
        <end position="21"/>
    </location>
</feature>
<evidence type="ECO:0000313" key="3">
    <source>
        <dbReference type="Proteomes" id="UP000182160"/>
    </source>
</evidence>
<protein>
    <submittedName>
        <fullName evidence="2">Uncharacterized protein</fullName>
    </submittedName>
</protein>
<dbReference type="Proteomes" id="UP000182160">
    <property type="component" value="Unassembled WGS sequence"/>
</dbReference>
<sequence length="203" mass="23658">MPNRITKHLPEETQEPVRKGIQDHETTAEFEISAEIDYNLFEGYPLINLEPDEEYLSEKLEKEIVHLFEELGSPGAKARVIKKLQEDFNCSGEQRSMTTPPRWRGRTTGREVSPADWIHMHYGQTLEDGTWIPDGLNRSDLKDLDFPLYQAFAKWLERHPEDAFDGPVQKKPRYETNEEALKARKLSEREASARYREKLSSNI</sequence>
<organism evidence="2 3">
    <name type="scientific">Roseovarius tolerans</name>
    <dbReference type="NCBI Taxonomy" id="74031"/>
    <lineage>
        <taxon>Bacteria</taxon>
        <taxon>Pseudomonadati</taxon>
        <taxon>Pseudomonadota</taxon>
        <taxon>Alphaproteobacteria</taxon>
        <taxon>Rhodobacterales</taxon>
        <taxon>Roseobacteraceae</taxon>
        <taxon>Roseovarius</taxon>
    </lineage>
</organism>
<evidence type="ECO:0000313" key="2">
    <source>
        <dbReference type="EMBL" id="SEN79562.1"/>
    </source>
</evidence>
<name>A0A1H8JFU0_9RHOB</name>
<feature type="region of interest" description="Disordered" evidence="1">
    <location>
        <begin position="1"/>
        <end position="21"/>
    </location>
</feature>
<feature type="region of interest" description="Disordered" evidence="1">
    <location>
        <begin position="163"/>
        <end position="203"/>
    </location>
</feature>
<dbReference type="AlphaFoldDB" id="A0A1H8JFU0"/>
<accession>A0A1H8JFU0</accession>
<feature type="compositionally biased region" description="Basic and acidic residues" evidence="1">
    <location>
        <begin position="172"/>
        <end position="203"/>
    </location>
</feature>
<proteinExistence type="predicted"/>
<dbReference type="RefSeq" id="WP_139194628.1">
    <property type="nucleotide sequence ID" value="NZ_FOBO01000031.1"/>
</dbReference>
<gene>
    <name evidence="2" type="ORF">SAMN04488077_1312</name>
</gene>
<reference evidence="2 3" key="1">
    <citation type="submission" date="2016-10" db="EMBL/GenBank/DDBJ databases">
        <authorList>
            <person name="de Groot N.N."/>
        </authorList>
    </citation>
    <scope>NUCLEOTIDE SEQUENCE [LARGE SCALE GENOMIC DNA]</scope>
    <source>
        <strain evidence="2 3">DSM 11457</strain>
    </source>
</reference>